<evidence type="ECO:0000259" key="1">
    <source>
        <dbReference type="Pfam" id="PF13619"/>
    </source>
</evidence>
<feature type="domain" description="KTSC" evidence="1">
    <location>
        <begin position="9"/>
        <end position="66"/>
    </location>
</feature>
<dbReference type="AlphaFoldDB" id="A0A433RX87"/>
<protein>
    <recommendedName>
        <fullName evidence="1">KTSC domain-containing protein</fullName>
    </recommendedName>
</protein>
<sequence>MQTHMIPVESSKINAIGYEASPMILRVEFHKDGVFEYYGVPELVYNDFMAADSHGTYFTRSIKNRYRYVKLS</sequence>
<accession>A0A433RX87</accession>
<evidence type="ECO:0000313" key="2">
    <source>
        <dbReference type="EMBL" id="RUS57902.1"/>
    </source>
</evidence>
<evidence type="ECO:0000313" key="3">
    <source>
        <dbReference type="Proteomes" id="UP000288623"/>
    </source>
</evidence>
<proteinExistence type="predicted"/>
<dbReference type="Pfam" id="PF13619">
    <property type="entry name" value="KTSC"/>
    <property type="match status" value="1"/>
</dbReference>
<dbReference type="EMBL" id="JTFC01000009">
    <property type="protein sequence ID" value="RUS57902.1"/>
    <property type="molecule type" value="Genomic_DNA"/>
</dbReference>
<reference evidence="2 3" key="1">
    <citation type="submission" date="2014-11" db="EMBL/GenBank/DDBJ databases">
        <title>Genome sequence and analysis of novel Kurthia sp.</title>
        <authorList>
            <person name="Lawson J.N."/>
            <person name="Gonzalez J.E."/>
            <person name="Rinauldi L."/>
            <person name="Xuan Z."/>
            <person name="Firman A."/>
            <person name="Shaddox L."/>
            <person name="Trudeau A."/>
            <person name="Shah S."/>
            <person name="Reiman D."/>
        </authorList>
    </citation>
    <scope>NUCLEOTIDE SEQUENCE [LARGE SCALE GENOMIC DNA]</scope>
    <source>
        <strain evidence="2 3">3B1D</strain>
    </source>
</reference>
<comment type="caution">
    <text evidence="2">The sequence shown here is derived from an EMBL/GenBank/DDBJ whole genome shotgun (WGS) entry which is preliminary data.</text>
</comment>
<dbReference type="InterPro" id="IPR025309">
    <property type="entry name" value="KTSC_dom"/>
</dbReference>
<dbReference type="RefSeq" id="WP_126989482.1">
    <property type="nucleotide sequence ID" value="NZ_JTFC01000009.1"/>
</dbReference>
<dbReference type="OrthoDB" id="8450910at2"/>
<keyword evidence="3" id="KW-1185">Reference proteome</keyword>
<gene>
    <name evidence="2" type="ORF">QI30_03030</name>
</gene>
<name>A0A433RX87_9BACL</name>
<organism evidence="2 3">
    <name type="scientific">Candidatus Kurthia intestinigallinarum</name>
    <dbReference type="NCBI Taxonomy" id="1562256"/>
    <lineage>
        <taxon>Bacteria</taxon>
        <taxon>Bacillati</taxon>
        <taxon>Bacillota</taxon>
        <taxon>Bacilli</taxon>
        <taxon>Bacillales</taxon>
        <taxon>Caryophanaceae</taxon>
        <taxon>Kurthia</taxon>
    </lineage>
</organism>
<dbReference type="Proteomes" id="UP000288623">
    <property type="component" value="Unassembled WGS sequence"/>
</dbReference>